<dbReference type="InterPro" id="IPR034718">
    <property type="entry name" value="RlpA"/>
</dbReference>
<dbReference type="GO" id="GO:0008932">
    <property type="term" value="F:lytic endotransglycosylase activity"/>
    <property type="evidence" value="ECO:0007669"/>
    <property type="project" value="UniProtKB-UniRule"/>
</dbReference>
<dbReference type="GO" id="GO:0000270">
    <property type="term" value="P:peptidoglycan metabolic process"/>
    <property type="evidence" value="ECO:0007669"/>
    <property type="project" value="UniProtKB-UniRule"/>
</dbReference>
<comment type="function">
    <text evidence="3">Lytic transglycosylase with a strong preference for naked glycan strands that lack stem peptides.</text>
</comment>
<feature type="region of interest" description="Disordered" evidence="5">
    <location>
        <begin position="68"/>
        <end position="87"/>
    </location>
</feature>
<dbReference type="RefSeq" id="WP_111575720.1">
    <property type="nucleotide sequence ID" value="NZ_JBHEEY010000009.1"/>
</dbReference>
<dbReference type="HAMAP" id="MF_02071">
    <property type="entry name" value="RlpA"/>
    <property type="match status" value="1"/>
</dbReference>
<dbReference type="AlphaFoldDB" id="A0A364JTZ7"/>
<sequence length="416" mass="44997">MDSYQQECRAVSIRSVRKLRSWRSVSLLSFSAIAIVLAGCAGSPEQSPKKKQTKEYFPESKYGVKASPRVAHSAGKPLPRGGGRNQIGKPYQVKGKWYYPKEKKKDYTVVGKASWYGNAFHGRLTANGEIYDKEHLTAAHPTMPLPSYARVTNTENGSSVIVRVNDRGPFARGRVIDLSKRAAELLDYKHSGVAQVKVEYVGRAPLDGNDDAFLLASYIPGGSDPVGQPASGVMLAMNAPVPSSPALASMPVNPTVEADAPFASYPTDGQMADESPVLPASVPVPSDRPASFGIADAGHITGLTGYAEDRIALADDWANQVYNNILNESAVSALWKNRMAEEQREYVELGLFSSLSAATQLEQGLPSFARVKRVKIPTADGELYELSAYAENHSNDELLKAAWDAGATDAFVVRMD</sequence>
<dbReference type="GO" id="GO:0071555">
    <property type="term" value="P:cell wall organization"/>
    <property type="evidence" value="ECO:0007669"/>
    <property type="project" value="UniProtKB-KW"/>
</dbReference>
<dbReference type="InterPro" id="IPR009009">
    <property type="entry name" value="RlpA-like_DPBB"/>
</dbReference>
<keyword evidence="1 3" id="KW-0456">Lyase</keyword>
<name>A0A364JTZ7_9HYPH</name>
<feature type="domain" description="RlpA-like protein double-psi beta-barrel" evidence="6">
    <location>
        <begin position="109"/>
        <end position="198"/>
    </location>
</feature>
<dbReference type="CDD" id="cd22268">
    <property type="entry name" value="DPBB_RlpA-like"/>
    <property type="match status" value="1"/>
</dbReference>
<dbReference type="SUPFAM" id="SSF50685">
    <property type="entry name" value="Barwin-like endoglucanases"/>
    <property type="match status" value="1"/>
</dbReference>
<evidence type="ECO:0000313" key="8">
    <source>
        <dbReference type="Proteomes" id="UP000249453"/>
    </source>
</evidence>
<keyword evidence="8" id="KW-1185">Reference proteome</keyword>
<dbReference type="InterPro" id="IPR036908">
    <property type="entry name" value="RlpA-like_sf"/>
</dbReference>
<proteinExistence type="inferred from homology"/>
<evidence type="ECO:0000256" key="5">
    <source>
        <dbReference type="SAM" id="MobiDB-lite"/>
    </source>
</evidence>
<protein>
    <recommendedName>
        <fullName evidence="3">Endolytic peptidoglycan transglycosylase RlpA</fullName>
        <ecNumber evidence="3">4.2.2.-</ecNumber>
    </recommendedName>
</protein>
<dbReference type="GO" id="GO:0009279">
    <property type="term" value="C:cell outer membrane"/>
    <property type="evidence" value="ECO:0007669"/>
    <property type="project" value="TreeGrafter"/>
</dbReference>
<dbReference type="Proteomes" id="UP000249453">
    <property type="component" value="Unassembled WGS sequence"/>
</dbReference>
<dbReference type="NCBIfam" id="TIGR00413">
    <property type="entry name" value="rlpA"/>
    <property type="match status" value="1"/>
</dbReference>
<dbReference type="OrthoDB" id="9779128at2"/>
<evidence type="ECO:0000256" key="2">
    <source>
        <dbReference type="ARBA" id="ARBA00023316"/>
    </source>
</evidence>
<dbReference type="InterPro" id="IPR012997">
    <property type="entry name" value="RplA"/>
</dbReference>
<evidence type="ECO:0000256" key="4">
    <source>
        <dbReference type="RuleBase" id="RU003495"/>
    </source>
</evidence>
<evidence type="ECO:0000256" key="1">
    <source>
        <dbReference type="ARBA" id="ARBA00023239"/>
    </source>
</evidence>
<dbReference type="EMBL" id="QLMK01000009">
    <property type="protein sequence ID" value="RAK27601.1"/>
    <property type="molecule type" value="Genomic_DNA"/>
</dbReference>
<evidence type="ECO:0000259" key="6">
    <source>
        <dbReference type="Pfam" id="PF03330"/>
    </source>
</evidence>
<dbReference type="Gene3D" id="2.40.40.10">
    <property type="entry name" value="RlpA-like domain"/>
    <property type="match status" value="1"/>
</dbReference>
<dbReference type="PANTHER" id="PTHR34183:SF1">
    <property type="entry name" value="ENDOLYTIC PEPTIDOGLYCAN TRANSGLYCOSYLASE RLPA"/>
    <property type="match status" value="1"/>
</dbReference>
<evidence type="ECO:0000313" key="7">
    <source>
        <dbReference type="EMBL" id="RAK27601.1"/>
    </source>
</evidence>
<evidence type="ECO:0000256" key="3">
    <source>
        <dbReference type="HAMAP-Rule" id="MF_02071"/>
    </source>
</evidence>
<reference evidence="7 8" key="1">
    <citation type="submission" date="2018-06" db="EMBL/GenBank/DDBJ databases">
        <title>Genomic Encyclopedia of Type Strains, Phase IV (KMG-IV): sequencing the most valuable type-strain genomes for metagenomic binning, comparative biology and taxonomic classification.</title>
        <authorList>
            <person name="Goeker M."/>
        </authorList>
    </citation>
    <scope>NUCLEOTIDE SEQUENCE [LARGE SCALE GENOMIC DNA]</scope>
    <source>
        <strain evidence="7 8">DSM 26720</strain>
    </source>
</reference>
<dbReference type="PANTHER" id="PTHR34183">
    <property type="entry name" value="ENDOLYTIC PEPTIDOGLYCAN TRANSGLYCOSYLASE RLPA"/>
    <property type="match status" value="1"/>
</dbReference>
<gene>
    <name evidence="3" type="primary">rlpA</name>
    <name evidence="7" type="ORF">C7374_10976</name>
</gene>
<keyword evidence="2 3" id="KW-0961">Cell wall biogenesis/degradation</keyword>
<comment type="caution">
    <text evidence="7">The sequence shown here is derived from an EMBL/GenBank/DDBJ whole genome shotgun (WGS) entry which is preliminary data.</text>
</comment>
<dbReference type="Pfam" id="PF03330">
    <property type="entry name" value="DPBB_1"/>
    <property type="match status" value="1"/>
</dbReference>
<keyword evidence="7" id="KW-0449">Lipoprotein</keyword>
<accession>A0A364JTZ7</accession>
<organism evidence="7 8">
    <name type="scientific">Falsochrobactrum ovis</name>
    <dbReference type="NCBI Taxonomy" id="1293442"/>
    <lineage>
        <taxon>Bacteria</taxon>
        <taxon>Pseudomonadati</taxon>
        <taxon>Pseudomonadota</taxon>
        <taxon>Alphaproteobacteria</taxon>
        <taxon>Hyphomicrobiales</taxon>
        <taxon>Brucellaceae</taxon>
        <taxon>Falsochrobactrum</taxon>
    </lineage>
</organism>
<dbReference type="EC" id="4.2.2.-" evidence="3"/>
<comment type="similarity">
    <text evidence="3 4">Belongs to the RlpA family.</text>
</comment>